<dbReference type="CDD" id="cd02968">
    <property type="entry name" value="SCO"/>
    <property type="match status" value="1"/>
</dbReference>
<proteinExistence type="inferred from homology"/>
<evidence type="ECO:0000256" key="1">
    <source>
        <dbReference type="ARBA" id="ARBA00010996"/>
    </source>
</evidence>
<name>A0ABP8FEF4_9BACT</name>
<gene>
    <name evidence="5" type="ORF">GCM10023143_03070</name>
</gene>
<protein>
    <recommendedName>
        <fullName evidence="4">Thioredoxin domain-containing protein</fullName>
    </recommendedName>
</protein>
<evidence type="ECO:0000313" key="5">
    <source>
        <dbReference type="EMBL" id="GAA4301373.1"/>
    </source>
</evidence>
<dbReference type="InterPro" id="IPR036249">
    <property type="entry name" value="Thioredoxin-like_sf"/>
</dbReference>
<keyword evidence="6" id="KW-1185">Reference proteome</keyword>
<sequence length="207" mass="23389">MNRKITILIVFFVVLAGAFFLFLFRGTDYAKKSLPVLGNPGHKVGAFTFVNQEGDSITEKKLDGKVSVVEYFFTTCTGICPKMNRNMDQVYEKFKHTPGFQILSFTVDPAHDSVPVLAKYGEQWGADPRVWLFLTGDRNALFKVAVNQFLLSAADSAGATEQFVHTQFFALVDQDRRIRGFYDGLKQEQVSQLSDDIRALLQEEKKD</sequence>
<organism evidence="5 6">
    <name type="scientific">Compostibacter hankyongensis</name>
    <dbReference type="NCBI Taxonomy" id="1007089"/>
    <lineage>
        <taxon>Bacteria</taxon>
        <taxon>Pseudomonadati</taxon>
        <taxon>Bacteroidota</taxon>
        <taxon>Chitinophagia</taxon>
        <taxon>Chitinophagales</taxon>
        <taxon>Chitinophagaceae</taxon>
        <taxon>Compostibacter</taxon>
    </lineage>
</organism>
<evidence type="ECO:0000313" key="6">
    <source>
        <dbReference type="Proteomes" id="UP001501207"/>
    </source>
</evidence>
<dbReference type="Proteomes" id="UP001501207">
    <property type="component" value="Unassembled WGS sequence"/>
</dbReference>
<dbReference type="InterPro" id="IPR003782">
    <property type="entry name" value="SCO1/SenC"/>
</dbReference>
<comment type="similarity">
    <text evidence="1">Belongs to the SCO1/2 family.</text>
</comment>
<dbReference type="PROSITE" id="PS51352">
    <property type="entry name" value="THIOREDOXIN_2"/>
    <property type="match status" value="1"/>
</dbReference>
<dbReference type="Gene3D" id="3.40.30.10">
    <property type="entry name" value="Glutaredoxin"/>
    <property type="match status" value="1"/>
</dbReference>
<feature type="transmembrane region" description="Helical" evidence="3">
    <location>
        <begin position="6"/>
        <end position="24"/>
    </location>
</feature>
<accession>A0ABP8FEF4</accession>
<dbReference type="EMBL" id="BAABFN010000001">
    <property type="protein sequence ID" value="GAA4301373.1"/>
    <property type="molecule type" value="Genomic_DNA"/>
</dbReference>
<comment type="caution">
    <text evidence="5">The sequence shown here is derived from an EMBL/GenBank/DDBJ whole genome shotgun (WGS) entry which is preliminary data.</text>
</comment>
<keyword evidence="2" id="KW-0186">Copper</keyword>
<keyword evidence="3" id="KW-0472">Membrane</keyword>
<evidence type="ECO:0000256" key="2">
    <source>
        <dbReference type="ARBA" id="ARBA00023008"/>
    </source>
</evidence>
<evidence type="ECO:0000256" key="3">
    <source>
        <dbReference type="SAM" id="Phobius"/>
    </source>
</evidence>
<dbReference type="InterPro" id="IPR013766">
    <property type="entry name" value="Thioredoxin_domain"/>
</dbReference>
<dbReference type="RefSeq" id="WP_344974226.1">
    <property type="nucleotide sequence ID" value="NZ_BAABFN010000001.1"/>
</dbReference>
<keyword evidence="3" id="KW-1133">Transmembrane helix</keyword>
<evidence type="ECO:0000259" key="4">
    <source>
        <dbReference type="PROSITE" id="PS51352"/>
    </source>
</evidence>
<dbReference type="SUPFAM" id="SSF52833">
    <property type="entry name" value="Thioredoxin-like"/>
    <property type="match status" value="1"/>
</dbReference>
<keyword evidence="3" id="KW-0812">Transmembrane</keyword>
<dbReference type="Pfam" id="PF02630">
    <property type="entry name" value="SCO1-SenC"/>
    <property type="match status" value="1"/>
</dbReference>
<dbReference type="PANTHER" id="PTHR12151">
    <property type="entry name" value="ELECTRON TRANSPORT PROTIN SCO1/SENC FAMILY MEMBER"/>
    <property type="match status" value="1"/>
</dbReference>
<dbReference type="PANTHER" id="PTHR12151:SF25">
    <property type="entry name" value="LINALOOL DEHYDRATASE_ISOMERASE DOMAIN-CONTAINING PROTEIN"/>
    <property type="match status" value="1"/>
</dbReference>
<feature type="domain" description="Thioredoxin" evidence="4">
    <location>
        <begin position="38"/>
        <end position="206"/>
    </location>
</feature>
<reference evidence="6" key="1">
    <citation type="journal article" date="2019" name="Int. J. Syst. Evol. Microbiol.">
        <title>The Global Catalogue of Microorganisms (GCM) 10K type strain sequencing project: providing services to taxonomists for standard genome sequencing and annotation.</title>
        <authorList>
            <consortium name="The Broad Institute Genomics Platform"/>
            <consortium name="The Broad Institute Genome Sequencing Center for Infectious Disease"/>
            <person name="Wu L."/>
            <person name="Ma J."/>
        </authorList>
    </citation>
    <scope>NUCLEOTIDE SEQUENCE [LARGE SCALE GENOMIC DNA]</scope>
    <source>
        <strain evidence="6">JCM 17664</strain>
    </source>
</reference>